<dbReference type="STRING" id="747089.A0A2H5U2E2"/>
<evidence type="ECO:0000313" key="2">
    <source>
        <dbReference type="Proteomes" id="UP000018888"/>
    </source>
</evidence>
<dbReference type="VEuPathDB" id="FungiDB:RhiirFUN_007540"/>
<dbReference type="AlphaFoldDB" id="A0A2H5U2E2"/>
<comment type="caution">
    <text evidence="1">The sequence shown here is derived from an EMBL/GenBank/DDBJ whole genome shotgun (WGS) entry which is preliminary data.</text>
</comment>
<dbReference type="EMBL" id="AUPC02000478">
    <property type="protein sequence ID" value="POG59048.1"/>
    <property type="molecule type" value="Genomic_DNA"/>
</dbReference>
<proteinExistence type="predicted"/>
<reference evidence="1 2" key="2">
    <citation type="journal article" date="2018" name="New Phytol.">
        <title>High intraspecific genome diversity in the model arbuscular mycorrhizal symbiont Rhizophagus irregularis.</title>
        <authorList>
            <person name="Chen E.C.H."/>
            <person name="Morin E."/>
            <person name="Beaudet D."/>
            <person name="Noel J."/>
            <person name="Yildirir G."/>
            <person name="Ndikumana S."/>
            <person name="Charron P."/>
            <person name="St-Onge C."/>
            <person name="Giorgi J."/>
            <person name="Kruger M."/>
            <person name="Marton T."/>
            <person name="Ropars J."/>
            <person name="Grigoriev I.V."/>
            <person name="Hainaut M."/>
            <person name="Henrissat B."/>
            <person name="Roux C."/>
            <person name="Martin F."/>
            <person name="Corradi N."/>
        </authorList>
    </citation>
    <scope>NUCLEOTIDE SEQUENCE [LARGE SCALE GENOMIC DNA]</scope>
    <source>
        <strain evidence="1 2">DAOM 197198</strain>
    </source>
</reference>
<organism evidence="1 2">
    <name type="scientific">Rhizophagus irregularis (strain DAOM 181602 / DAOM 197198 / MUCL 43194)</name>
    <name type="common">Arbuscular mycorrhizal fungus</name>
    <name type="synonym">Glomus intraradices</name>
    <dbReference type="NCBI Taxonomy" id="747089"/>
    <lineage>
        <taxon>Eukaryota</taxon>
        <taxon>Fungi</taxon>
        <taxon>Fungi incertae sedis</taxon>
        <taxon>Mucoromycota</taxon>
        <taxon>Glomeromycotina</taxon>
        <taxon>Glomeromycetes</taxon>
        <taxon>Glomerales</taxon>
        <taxon>Glomeraceae</taxon>
        <taxon>Rhizophagus</taxon>
    </lineage>
</organism>
<dbReference type="Proteomes" id="UP000018888">
    <property type="component" value="Unassembled WGS sequence"/>
</dbReference>
<keyword evidence="2" id="KW-1185">Reference proteome</keyword>
<accession>A0A2H5U2E2</accession>
<reference evidence="1 2" key="1">
    <citation type="journal article" date="2013" name="Proc. Natl. Acad. Sci. U.S.A.">
        <title>Genome of an arbuscular mycorrhizal fungus provides insight into the oldest plant symbiosis.</title>
        <authorList>
            <person name="Tisserant E."/>
            <person name="Malbreil M."/>
            <person name="Kuo A."/>
            <person name="Kohler A."/>
            <person name="Symeonidi A."/>
            <person name="Balestrini R."/>
            <person name="Charron P."/>
            <person name="Duensing N."/>
            <person name="Frei Dit Frey N."/>
            <person name="Gianinazzi-Pearson V."/>
            <person name="Gilbert L.B."/>
            <person name="Handa Y."/>
            <person name="Herr J.R."/>
            <person name="Hijri M."/>
            <person name="Koul R."/>
            <person name="Kawaguchi M."/>
            <person name="Krajinski F."/>
            <person name="Lammers P.J."/>
            <person name="Masclaux F.G."/>
            <person name="Murat C."/>
            <person name="Morin E."/>
            <person name="Ndikumana S."/>
            <person name="Pagni M."/>
            <person name="Petitpierre D."/>
            <person name="Requena N."/>
            <person name="Rosikiewicz P."/>
            <person name="Riley R."/>
            <person name="Saito K."/>
            <person name="San Clemente H."/>
            <person name="Shapiro H."/>
            <person name="van Tuinen D."/>
            <person name="Becard G."/>
            <person name="Bonfante P."/>
            <person name="Paszkowski U."/>
            <person name="Shachar-Hill Y.Y."/>
            <person name="Tuskan G.A."/>
            <person name="Young P.W."/>
            <person name="Sanders I.R."/>
            <person name="Henrissat B."/>
            <person name="Rensing S.A."/>
            <person name="Grigoriev I.V."/>
            <person name="Corradi N."/>
            <person name="Roux C."/>
            <person name="Martin F."/>
        </authorList>
    </citation>
    <scope>NUCLEOTIDE SEQUENCE [LARGE SCALE GENOMIC DNA]</scope>
    <source>
        <strain evidence="1 2">DAOM 197198</strain>
    </source>
</reference>
<evidence type="ECO:0000313" key="1">
    <source>
        <dbReference type="EMBL" id="POG59048.1"/>
    </source>
</evidence>
<gene>
    <name evidence="1" type="ORF">GLOIN_2v1789593</name>
</gene>
<protein>
    <submittedName>
        <fullName evidence="1">Uncharacterized protein</fullName>
    </submittedName>
</protein>
<sequence>MANNNPETLAQFYGLFLYKKKDIIAIQEKLGIGPGNANKLVVPPDSELMGKTLANSYELLLELVGDLIPIQEKLGIDVNPVLEVELRRDKTSSDKPIRLFDLLLSLEDDIVVIQDKLGIIGYTNQERAEEVDEKARAYLQKFEEFHGPLEDVPIVILQKYGEMGVNKIRFTGEGHPLFPNLSPQQLHEIFVKNSANTDQCPCLEQVS</sequence>
<name>A0A2H5U2E2_RHIID</name>